<proteinExistence type="predicted"/>
<gene>
    <name evidence="3" type="ORF">MtrunA17_Chr8g0358221</name>
</gene>
<organism evidence="3 4">
    <name type="scientific">Medicago truncatula</name>
    <name type="common">Barrel medic</name>
    <name type="synonym">Medicago tribuloides</name>
    <dbReference type="NCBI Taxonomy" id="3880"/>
    <lineage>
        <taxon>Eukaryota</taxon>
        <taxon>Viridiplantae</taxon>
        <taxon>Streptophyta</taxon>
        <taxon>Embryophyta</taxon>
        <taxon>Tracheophyta</taxon>
        <taxon>Spermatophyta</taxon>
        <taxon>Magnoliopsida</taxon>
        <taxon>eudicotyledons</taxon>
        <taxon>Gunneridae</taxon>
        <taxon>Pentapetalae</taxon>
        <taxon>rosids</taxon>
        <taxon>fabids</taxon>
        <taxon>Fabales</taxon>
        <taxon>Fabaceae</taxon>
        <taxon>Papilionoideae</taxon>
        <taxon>50 kb inversion clade</taxon>
        <taxon>NPAAA clade</taxon>
        <taxon>Hologalegina</taxon>
        <taxon>IRL clade</taxon>
        <taxon>Trifolieae</taxon>
        <taxon>Medicago</taxon>
    </lineage>
</organism>
<evidence type="ECO:0000313" key="3">
    <source>
        <dbReference type="EMBL" id="RHN40753.1"/>
    </source>
</evidence>
<sequence>MGFINYKAIKPYSISHMQRGKNIAQIVKFFYVIVISLFLILVAMNGGYLFECTTDYDCRDVWYCSDTQVAKCYVRSRFLSKGKCLCVK</sequence>
<evidence type="ECO:0000313" key="4">
    <source>
        <dbReference type="Proteomes" id="UP000265566"/>
    </source>
</evidence>
<accession>A0A396GJP4</accession>
<dbReference type="AlphaFoldDB" id="A0A396GJP4"/>
<feature type="domain" description="Late nodulin" evidence="2">
    <location>
        <begin position="24"/>
        <end position="73"/>
    </location>
</feature>
<keyword evidence="1" id="KW-0812">Transmembrane</keyword>
<dbReference type="GO" id="GO:0046872">
    <property type="term" value="F:metal ion binding"/>
    <property type="evidence" value="ECO:0007669"/>
    <property type="project" value="InterPro"/>
</dbReference>
<dbReference type="Pfam" id="PF07127">
    <property type="entry name" value="Nodulin_late"/>
    <property type="match status" value="1"/>
</dbReference>
<protein>
    <submittedName>
        <fullName evidence="3">Putative Late nodulin</fullName>
    </submittedName>
</protein>
<name>A0A396GJP4_MEDTR</name>
<dbReference type="EMBL" id="PSQE01000008">
    <property type="protein sequence ID" value="RHN40753.1"/>
    <property type="molecule type" value="Genomic_DNA"/>
</dbReference>
<evidence type="ECO:0000259" key="2">
    <source>
        <dbReference type="Pfam" id="PF07127"/>
    </source>
</evidence>
<keyword evidence="1" id="KW-1133">Transmembrane helix</keyword>
<evidence type="ECO:0000256" key="1">
    <source>
        <dbReference type="SAM" id="Phobius"/>
    </source>
</evidence>
<feature type="transmembrane region" description="Helical" evidence="1">
    <location>
        <begin position="29"/>
        <end position="50"/>
    </location>
</feature>
<dbReference type="Proteomes" id="UP000265566">
    <property type="component" value="Chromosome 8"/>
</dbReference>
<comment type="caution">
    <text evidence="3">The sequence shown here is derived from an EMBL/GenBank/DDBJ whole genome shotgun (WGS) entry which is preliminary data.</text>
</comment>
<reference evidence="4" key="1">
    <citation type="journal article" date="2018" name="Nat. Plants">
        <title>Whole-genome landscape of Medicago truncatula symbiotic genes.</title>
        <authorList>
            <person name="Pecrix Y."/>
            <person name="Staton S.E."/>
            <person name="Sallet E."/>
            <person name="Lelandais-Briere C."/>
            <person name="Moreau S."/>
            <person name="Carrere S."/>
            <person name="Blein T."/>
            <person name="Jardinaud M.F."/>
            <person name="Latrasse D."/>
            <person name="Zouine M."/>
            <person name="Zahm M."/>
            <person name="Kreplak J."/>
            <person name="Mayjonade B."/>
            <person name="Satge C."/>
            <person name="Perez M."/>
            <person name="Cauet S."/>
            <person name="Marande W."/>
            <person name="Chantry-Darmon C."/>
            <person name="Lopez-Roques C."/>
            <person name="Bouchez O."/>
            <person name="Berard A."/>
            <person name="Debelle F."/>
            <person name="Munos S."/>
            <person name="Bendahmane A."/>
            <person name="Berges H."/>
            <person name="Niebel A."/>
            <person name="Buitink J."/>
            <person name="Frugier F."/>
            <person name="Benhamed M."/>
            <person name="Crespi M."/>
            <person name="Gouzy J."/>
            <person name="Gamas P."/>
        </authorList>
    </citation>
    <scope>NUCLEOTIDE SEQUENCE [LARGE SCALE GENOMIC DNA]</scope>
    <source>
        <strain evidence="4">cv. Jemalong A17</strain>
    </source>
</reference>
<dbReference type="InterPro" id="IPR009810">
    <property type="entry name" value="Nodulin_late_dom"/>
</dbReference>
<dbReference type="Gramene" id="rna46950">
    <property type="protein sequence ID" value="RHN40753.1"/>
    <property type="gene ID" value="gene46950"/>
</dbReference>
<keyword evidence="1" id="KW-0472">Membrane</keyword>